<dbReference type="OrthoDB" id="4336304at2"/>
<evidence type="ECO:0000313" key="4">
    <source>
        <dbReference type="EMBL" id="PHQ51283.1"/>
    </source>
</evidence>
<gene>
    <name evidence="4" type="ORF">BLA24_16185</name>
</gene>
<keyword evidence="2" id="KW-0472">Membrane</keyword>
<proteinExistence type="predicted"/>
<sequence>MTLRPPPVARARTPALAAVSVALALLGPPAPARAAGTGPWTAAPAAGTADARRAGDGGAPAAGGRASFYVEGAPGTVSEDRLSVVNPGERPQTVELRATGPWISLAAPRVSVPPRTRADVPLTVAVPAGQPPGAHLAAVVATAPGREVRVPVAVRVSGPALSALSVEHLRVTGAGRGTEIHYALVNRGNTTLAPRLAIRGEGLFGEVLRTAPRTAPAELPPGARVRLTERWPDAPRLDRVRIGVTATAPDGTRAAASATYAPLPWLPPVLAGAGGLAVAALAVRLLRRRRARS</sequence>
<dbReference type="GO" id="GO:0005975">
    <property type="term" value="P:carbohydrate metabolic process"/>
    <property type="evidence" value="ECO:0007669"/>
    <property type="project" value="UniProtKB-ARBA"/>
</dbReference>
<evidence type="ECO:0008006" key="6">
    <source>
        <dbReference type="Google" id="ProtNLM"/>
    </source>
</evidence>
<keyword evidence="2" id="KW-0812">Transmembrane</keyword>
<evidence type="ECO:0000256" key="2">
    <source>
        <dbReference type="SAM" id="Phobius"/>
    </source>
</evidence>
<keyword evidence="3" id="KW-0732">Signal</keyword>
<organism evidence="4 5">
    <name type="scientific">Streptomyces cinnamoneus</name>
    <name type="common">Streptoverticillium cinnamoneum</name>
    <dbReference type="NCBI Taxonomy" id="53446"/>
    <lineage>
        <taxon>Bacteria</taxon>
        <taxon>Bacillati</taxon>
        <taxon>Actinomycetota</taxon>
        <taxon>Actinomycetes</taxon>
        <taxon>Kitasatosporales</taxon>
        <taxon>Streptomycetaceae</taxon>
        <taxon>Streptomyces</taxon>
        <taxon>Streptomyces cinnamoneus group</taxon>
    </lineage>
</organism>
<dbReference type="Proteomes" id="UP000222531">
    <property type="component" value="Unassembled WGS sequence"/>
</dbReference>
<name>A0A2G1XJ83_STRCJ</name>
<evidence type="ECO:0000313" key="5">
    <source>
        <dbReference type="Proteomes" id="UP000222531"/>
    </source>
</evidence>
<reference evidence="4 5" key="1">
    <citation type="journal article" date="2017" name="Biochemistry">
        <title>Identification of the Biosynthetic Pathway for the Antibiotic Bicyclomycin.</title>
        <authorList>
            <person name="Patteson J."/>
            <person name="Cai W."/>
            <person name="Johnson R.A."/>
            <person name="Santa Maria K."/>
            <person name="Li B."/>
        </authorList>
    </citation>
    <scope>NUCLEOTIDE SEQUENCE [LARGE SCALE GENOMIC DNA]</scope>
    <source>
        <strain evidence="4 5">ATCC 21532</strain>
    </source>
</reference>
<dbReference type="EMBL" id="NHZO01000147">
    <property type="protein sequence ID" value="PHQ51283.1"/>
    <property type="molecule type" value="Genomic_DNA"/>
</dbReference>
<feature type="compositionally biased region" description="Low complexity" evidence="1">
    <location>
        <begin position="32"/>
        <end position="49"/>
    </location>
</feature>
<feature type="chain" id="PRO_5044380979" description="DUF916 domain-containing protein" evidence="3">
    <location>
        <begin position="35"/>
        <end position="293"/>
    </location>
</feature>
<comment type="caution">
    <text evidence="4">The sequence shown here is derived from an EMBL/GenBank/DDBJ whole genome shotgun (WGS) entry which is preliminary data.</text>
</comment>
<feature type="region of interest" description="Disordered" evidence="1">
    <location>
        <begin position="32"/>
        <end position="62"/>
    </location>
</feature>
<dbReference type="AlphaFoldDB" id="A0A2G1XJ83"/>
<dbReference type="InterPro" id="IPR013783">
    <property type="entry name" value="Ig-like_fold"/>
</dbReference>
<evidence type="ECO:0000256" key="3">
    <source>
        <dbReference type="SAM" id="SignalP"/>
    </source>
</evidence>
<evidence type="ECO:0000256" key="1">
    <source>
        <dbReference type="SAM" id="MobiDB-lite"/>
    </source>
</evidence>
<feature type="transmembrane region" description="Helical" evidence="2">
    <location>
        <begin position="265"/>
        <end position="286"/>
    </location>
</feature>
<dbReference type="RefSeq" id="WP_099199651.1">
    <property type="nucleotide sequence ID" value="NZ_JBIRXA010000026.1"/>
</dbReference>
<dbReference type="Gene3D" id="2.60.40.10">
    <property type="entry name" value="Immunoglobulins"/>
    <property type="match status" value="1"/>
</dbReference>
<protein>
    <recommendedName>
        <fullName evidence="6">DUF916 domain-containing protein</fullName>
    </recommendedName>
</protein>
<accession>A0A2G1XJ83</accession>
<keyword evidence="5" id="KW-1185">Reference proteome</keyword>
<feature type="signal peptide" evidence="3">
    <location>
        <begin position="1"/>
        <end position="34"/>
    </location>
</feature>
<keyword evidence="2" id="KW-1133">Transmembrane helix</keyword>